<dbReference type="Proteomes" id="UP000295075">
    <property type="component" value="Unassembled WGS sequence"/>
</dbReference>
<comment type="caution">
    <text evidence="1">The sequence shown here is derived from an EMBL/GenBank/DDBJ whole genome shotgun (WGS) entry which is preliminary data.</text>
</comment>
<accession>A0A4R4PHR4</accession>
<dbReference type="RefSeq" id="WP_132413684.1">
    <property type="nucleotide sequence ID" value="NZ_SMKA01000220.1"/>
</dbReference>
<dbReference type="AlphaFoldDB" id="A0A4R4PHR4"/>
<gene>
    <name evidence="1" type="ORF">E1261_33415</name>
</gene>
<organism evidence="1 2">
    <name type="scientific">Kribbella albertanoniae</name>
    <dbReference type="NCBI Taxonomy" id="1266829"/>
    <lineage>
        <taxon>Bacteria</taxon>
        <taxon>Bacillati</taxon>
        <taxon>Actinomycetota</taxon>
        <taxon>Actinomycetes</taxon>
        <taxon>Propionibacteriales</taxon>
        <taxon>Kribbellaceae</taxon>
        <taxon>Kribbella</taxon>
    </lineage>
</organism>
<name>A0A4R4PHR4_9ACTN</name>
<evidence type="ECO:0000313" key="2">
    <source>
        <dbReference type="Proteomes" id="UP000295075"/>
    </source>
</evidence>
<reference evidence="1 2" key="1">
    <citation type="submission" date="2019-03" db="EMBL/GenBank/DDBJ databases">
        <title>Draft genome sequences of novel Actinobacteria.</title>
        <authorList>
            <person name="Sahin N."/>
            <person name="Ay H."/>
            <person name="Saygin H."/>
        </authorList>
    </citation>
    <scope>NUCLEOTIDE SEQUENCE [LARGE SCALE GENOMIC DNA]</scope>
    <source>
        <strain evidence="1 2">JCM 30547</strain>
    </source>
</reference>
<dbReference type="EMBL" id="SMKA01000220">
    <property type="protein sequence ID" value="TDC21383.1"/>
    <property type="molecule type" value="Genomic_DNA"/>
</dbReference>
<dbReference type="OrthoDB" id="5113432at2"/>
<proteinExistence type="predicted"/>
<sequence>MDSWRDTASEEAQEALDDLFEAALELAEMQVAKQGGFNPFAVTVTAEGVASVEMTYEEPDISRIFDVLWDGLRAQRDEVAAVAVVADVRIDEDGWTDGIRVEAEHREGIALEIVAPYRRRRLRRSVELGEFGLSEGQRRVW</sequence>
<protein>
    <submittedName>
        <fullName evidence="1">Uncharacterized protein</fullName>
    </submittedName>
</protein>
<evidence type="ECO:0000313" key="1">
    <source>
        <dbReference type="EMBL" id="TDC21383.1"/>
    </source>
</evidence>
<keyword evidence="2" id="KW-1185">Reference proteome</keyword>